<feature type="domain" description="Protein kinase" evidence="9">
    <location>
        <begin position="1"/>
        <end position="146"/>
    </location>
</feature>
<dbReference type="PROSITE" id="PS00109">
    <property type="entry name" value="PROTEIN_KINASE_TYR"/>
    <property type="match status" value="1"/>
</dbReference>
<comment type="cofactor">
    <cofactor evidence="1">
        <name>Mn(2+)</name>
        <dbReference type="ChEBI" id="CHEBI:29035"/>
    </cofactor>
</comment>
<dbReference type="EMBL" id="MUJZ01015981">
    <property type="protein sequence ID" value="OTF80938.1"/>
    <property type="molecule type" value="Genomic_DNA"/>
</dbReference>
<keyword evidence="8" id="KW-0464">Manganese</keyword>
<dbReference type="PANTHER" id="PTHR46485:SF5">
    <property type="entry name" value="CENTER DIVIDER, ISOFORM A"/>
    <property type="match status" value="1"/>
</dbReference>
<evidence type="ECO:0000256" key="4">
    <source>
        <dbReference type="ARBA" id="ARBA00022679"/>
    </source>
</evidence>
<keyword evidence="7" id="KW-0067">ATP-binding</keyword>
<sequence>MQDVCRGMAYLHSQRYLHRDLASKNIFIRKLVSSDSDGNHHKTEFDDQRLEAVIGDFGFATAEPTFEQKLPTVGSPYWLAPECLRNKYNHKCDIFSYGVICCELNWRTPADPDFLPRLDNYAIDFSKLDSARMDTFLAKIVKLACQ</sequence>
<evidence type="ECO:0000256" key="3">
    <source>
        <dbReference type="ARBA" id="ARBA00022527"/>
    </source>
</evidence>
<organism evidence="10 11">
    <name type="scientific">Euroglyphus maynei</name>
    <name type="common">Mayne's house dust mite</name>
    <dbReference type="NCBI Taxonomy" id="6958"/>
    <lineage>
        <taxon>Eukaryota</taxon>
        <taxon>Metazoa</taxon>
        <taxon>Ecdysozoa</taxon>
        <taxon>Arthropoda</taxon>
        <taxon>Chelicerata</taxon>
        <taxon>Arachnida</taxon>
        <taxon>Acari</taxon>
        <taxon>Acariformes</taxon>
        <taxon>Sarcoptiformes</taxon>
        <taxon>Astigmata</taxon>
        <taxon>Psoroptidia</taxon>
        <taxon>Analgoidea</taxon>
        <taxon>Pyroglyphidae</taxon>
        <taxon>Pyroglyphinae</taxon>
        <taxon>Euroglyphus</taxon>
    </lineage>
</organism>
<dbReference type="InterPro" id="IPR000719">
    <property type="entry name" value="Prot_kinase_dom"/>
</dbReference>
<comment type="caution">
    <text evidence="10">The sequence shown here is derived from an EMBL/GenBank/DDBJ whole genome shotgun (WGS) entry which is preliminary data.</text>
</comment>
<accession>A0A1Y3BLZ3</accession>
<evidence type="ECO:0000313" key="11">
    <source>
        <dbReference type="Proteomes" id="UP000194236"/>
    </source>
</evidence>
<dbReference type="PROSITE" id="PS50011">
    <property type="entry name" value="PROTEIN_KINASE_DOM"/>
    <property type="match status" value="1"/>
</dbReference>
<dbReference type="InterPro" id="IPR008266">
    <property type="entry name" value="Tyr_kinase_AS"/>
</dbReference>
<dbReference type="Gene3D" id="1.10.510.10">
    <property type="entry name" value="Transferase(Phosphotransferase) domain 1"/>
    <property type="match status" value="1"/>
</dbReference>
<proteinExistence type="predicted"/>
<keyword evidence="4" id="KW-0808">Transferase</keyword>
<evidence type="ECO:0000256" key="1">
    <source>
        <dbReference type="ARBA" id="ARBA00001936"/>
    </source>
</evidence>
<dbReference type="GO" id="GO:0005634">
    <property type="term" value="C:nucleus"/>
    <property type="evidence" value="ECO:0007669"/>
    <property type="project" value="TreeGrafter"/>
</dbReference>
<evidence type="ECO:0000256" key="5">
    <source>
        <dbReference type="ARBA" id="ARBA00022741"/>
    </source>
</evidence>
<reference evidence="10 11" key="1">
    <citation type="submission" date="2017-03" db="EMBL/GenBank/DDBJ databases">
        <title>Genome Survey of Euroglyphus maynei.</title>
        <authorList>
            <person name="Arlian L.G."/>
            <person name="Morgan M.S."/>
            <person name="Rider S.D."/>
        </authorList>
    </citation>
    <scope>NUCLEOTIDE SEQUENCE [LARGE SCALE GENOMIC DNA]</scope>
    <source>
        <strain evidence="10">Arlian Lab</strain>
        <tissue evidence="10">Whole body</tissue>
    </source>
</reference>
<evidence type="ECO:0000256" key="7">
    <source>
        <dbReference type="ARBA" id="ARBA00022840"/>
    </source>
</evidence>
<dbReference type="SUPFAM" id="SSF56112">
    <property type="entry name" value="Protein kinase-like (PK-like)"/>
    <property type="match status" value="1"/>
</dbReference>
<gene>
    <name evidence="10" type="ORF">BLA29_010619</name>
</gene>
<dbReference type="InterPro" id="IPR011009">
    <property type="entry name" value="Kinase-like_dom_sf"/>
</dbReference>
<dbReference type="GO" id="GO:0005524">
    <property type="term" value="F:ATP binding"/>
    <property type="evidence" value="ECO:0007669"/>
    <property type="project" value="UniProtKB-KW"/>
</dbReference>
<dbReference type="GO" id="GO:0046872">
    <property type="term" value="F:metal ion binding"/>
    <property type="evidence" value="ECO:0007669"/>
    <property type="project" value="UniProtKB-KW"/>
</dbReference>
<keyword evidence="5" id="KW-0547">Nucleotide-binding</keyword>
<evidence type="ECO:0000313" key="10">
    <source>
        <dbReference type="EMBL" id="OTF80938.1"/>
    </source>
</evidence>
<name>A0A1Y3BLZ3_EURMA</name>
<keyword evidence="6 10" id="KW-0418">Kinase</keyword>
<keyword evidence="11" id="KW-1185">Reference proteome</keyword>
<comment type="cofactor">
    <cofactor evidence="2">
        <name>Mg(2+)</name>
        <dbReference type="ChEBI" id="CHEBI:18420"/>
    </cofactor>
</comment>
<dbReference type="PANTHER" id="PTHR46485">
    <property type="entry name" value="LIM DOMAIN KINASE 1"/>
    <property type="match status" value="1"/>
</dbReference>
<evidence type="ECO:0000256" key="6">
    <source>
        <dbReference type="ARBA" id="ARBA00022777"/>
    </source>
</evidence>
<protein>
    <submittedName>
        <fullName evidence="10">Tyrosine kinase-like protein</fullName>
    </submittedName>
</protein>
<dbReference type="OrthoDB" id="20134at2759"/>
<dbReference type="Proteomes" id="UP000194236">
    <property type="component" value="Unassembled WGS sequence"/>
</dbReference>
<dbReference type="GO" id="GO:0004674">
    <property type="term" value="F:protein serine/threonine kinase activity"/>
    <property type="evidence" value="ECO:0007669"/>
    <property type="project" value="UniProtKB-KW"/>
</dbReference>
<dbReference type="GO" id="GO:0030036">
    <property type="term" value="P:actin cytoskeleton organization"/>
    <property type="evidence" value="ECO:0007669"/>
    <property type="project" value="TreeGrafter"/>
</dbReference>
<evidence type="ECO:0000256" key="8">
    <source>
        <dbReference type="ARBA" id="ARBA00023211"/>
    </source>
</evidence>
<dbReference type="Pfam" id="PF00069">
    <property type="entry name" value="Pkinase"/>
    <property type="match status" value="1"/>
</dbReference>
<dbReference type="InterPro" id="IPR050940">
    <property type="entry name" value="Actin_reg-Ser/Thr_kinase"/>
</dbReference>
<dbReference type="AlphaFoldDB" id="A0A1Y3BLZ3"/>
<feature type="non-terminal residue" evidence="10">
    <location>
        <position position="146"/>
    </location>
</feature>
<dbReference type="GO" id="GO:0005737">
    <property type="term" value="C:cytoplasm"/>
    <property type="evidence" value="ECO:0007669"/>
    <property type="project" value="TreeGrafter"/>
</dbReference>
<evidence type="ECO:0000256" key="2">
    <source>
        <dbReference type="ARBA" id="ARBA00001946"/>
    </source>
</evidence>
<evidence type="ECO:0000259" key="9">
    <source>
        <dbReference type="PROSITE" id="PS50011"/>
    </source>
</evidence>
<keyword evidence="3" id="KW-0723">Serine/threonine-protein kinase</keyword>